<evidence type="ECO:0000256" key="1">
    <source>
        <dbReference type="SAM" id="Phobius"/>
    </source>
</evidence>
<dbReference type="InterPro" id="IPR036188">
    <property type="entry name" value="FAD/NAD-bd_sf"/>
</dbReference>
<gene>
    <name evidence="2" type="ORF">WKI68_10455</name>
</gene>
<proteinExistence type="predicted"/>
<comment type="caution">
    <text evidence="2">The sequence shown here is derived from an EMBL/GenBank/DDBJ whole genome shotgun (WGS) entry which is preliminary data.</text>
</comment>
<protein>
    <submittedName>
        <fullName evidence="2">NAD(P)-binding protein</fullName>
    </submittedName>
</protein>
<feature type="transmembrane region" description="Helical" evidence="1">
    <location>
        <begin position="15"/>
        <end position="33"/>
    </location>
</feature>
<dbReference type="Proteomes" id="UP001382904">
    <property type="component" value="Unassembled WGS sequence"/>
</dbReference>
<evidence type="ECO:0000313" key="3">
    <source>
        <dbReference type="Proteomes" id="UP001382904"/>
    </source>
</evidence>
<dbReference type="Pfam" id="PF13450">
    <property type="entry name" value="NAD_binding_8"/>
    <property type="match status" value="1"/>
</dbReference>
<keyword evidence="1" id="KW-1133">Transmembrane helix</keyword>
<evidence type="ECO:0000313" key="2">
    <source>
        <dbReference type="EMBL" id="MEJ8641781.1"/>
    </source>
</evidence>
<keyword evidence="1" id="KW-0812">Transmembrane</keyword>
<dbReference type="Gene3D" id="3.50.50.60">
    <property type="entry name" value="FAD/NAD(P)-binding domain"/>
    <property type="match status" value="1"/>
</dbReference>
<dbReference type="EMBL" id="JBBKAM010000002">
    <property type="protein sequence ID" value="MEJ8641781.1"/>
    <property type="molecule type" value="Genomic_DNA"/>
</dbReference>
<name>A0ABU8U2N0_9ACTN</name>
<reference evidence="2 3" key="1">
    <citation type="submission" date="2024-03" db="EMBL/GenBank/DDBJ databases">
        <title>Novel Streptomyces species of biotechnological and ecological value are a feature of Machair soil.</title>
        <authorList>
            <person name="Prole J.R."/>
            <person name="Goodfellow M."/>
            <person name="Allenby N."/>
            <person name="Ward A.C."/>
        </authorList>
    </citation>
    <scope>NUCLEOTIDE SEQUENCE [LARGE SCALE GENOMIC DNA]</scope>
    <source>
        <strain evidence="2 3">MS1.HAVA.3</strain>
    </source>
</reference>
<keyword evidence="3" id="KW-1185">Reference proteome</keyword>
<dbReference type="SUPFAM" id="SSF51971">
    <property type="entry name" value="Nucleotide-binding domain"/>
    <property type="match status" value="1"/>
</dbReference>
<organism evidence="2 3">
    <name type="scientific">Streptomyces caledonius</name>
    <dbReference type="NCBI Taxonomy" id="3134107"/>
    <lineage>
        <taxon>Bacteria</taxon>
        <taxon>Bacillati</taxon>
        <taxon>Actinomycetota</taxon>
        <taxon>Actinomycetes</taxon>
        <taxon>Kitasatosporales</taxon>
        <taxon>Streptomycetaceae</taxon>
        <taxon>Streptomyces</taxon>
    </lineage>
</organism>
<keyword evidence="1" id="KW-0472">Membrane</keyword>
<sequence>MSDDDKDNHPEAHDHAVVLGAGVAGLLAARVLADRFARVTLVERDELPEDAPAFRPGLPQSRHAHVLWSRGVALIEELLPGSRTGCWPAGPCCWTPPGTSSG</sequence>
<accession>A0ABU8U2N0</accession>